<dbReference type="Gene3D" id="3.90.550.10">
    <property type="entry name" value="Spore Coat Polysaccharide Biosynthesis Protein SpsA, Chain A"/>
    <property type="match status" value="1"/>
</dbReference>
<feature type="domain" description="Glycosyltransferase 2-like" evidence="3">
    <location>
        <begin position="25"/>
        <end position="127"/>
    </location>
</feature>
<evidence type="ECO:0000259" key="4">
    <source>
        <dbReference type="Pfam" id="PF02709"/>
    </source>
</evidence>
<evidence type="ECO:0000259" key="3">
    <source>
        <dbReference type="Pfam" id="PF00535"/>
    </source>
</evidence>
<dbReference type="GO" id="GO:0016740">
    <property type="term" value="F:transferase activity"/>
    <property type="evidence" value="ECO:0007669"/>
    <property type="project" value="UniProtKB-KW"/>
</dbReference>
<dbReference type="InterPro" id="IPR027791">
    <property type="entry name" value="Galactosyl_T_C"/>
</dbReference>
<evidence type="ECO:0000256" key="1">
    <source>
        <dbReference type="ARBA" id="ARBA00022679"/>
    </source>
</evidence>
<name>A0A7W7WMN0_9ACTN</name>
<dbReference type="InterPro" id="IPR050834">
    <property type="entry name" value="Glycosyltransf_2"/>
</dbReference>
<sequence length="459" mass="50932">MNRPLGSEVTTGSVDGGAAHRPRLSVTVPVFNNGHLLTLALQALTRQTMPRDEFEVIVVDDGSEPTLEPVVAPFADALPLTYLRHSPNRGRSVARNRAIAEARGDVILLLDADHCAHPELLRRHWEFHAGRGLRPGVQLGRSILVDWAAIEALRQGETPTPAMVGDYREDVRDYLFASPHRRRDFTRAPWVYGHTNNASVDRASLLAVGGFDEELVTWGGEDNELFYRLFHHHGRDPDLFAIGDDAITYDLPHFRSWRVLMAQLAENFIHIARKHPRYDIEFFGFPGLWSNAVRRIAWFEDALDASRAHGLGQVDRLPADYQRLLAGENCLLVGHGASKLALGPGSVTFDHDAPASADNLHLAGLLTPFEGDRFDRVVSVDLWRFLNPEDLGAFLEEGRRLAGRVDFVCTDLSIPPAAMLPLPFARDLDFLRTTVEPHLPVRLTTTDDGCATISVGGTP</sequence>
<dbReference type="Pfam" id="PF00535">
    <property type="entry name" value="Glycos_transf_2"/>
    <property type="match status" value="1"/>
</dbReference>
<dbReference type="PANTHER" id="PTHR43685">
    <property type="entry name" value="GLYCOSYLTRANSFERASE"/>
    <property type="match status" value="1"/>
</dbReference>
<reference evidence="5 6" key="1">
    <citation type="submission" date="2020-08" db="EMBL/GenBank/DDBJ databases">
        <title>Sequencing the genomes of 1000 actinobacteria strains.</title>
        <authorList>
            <person name="Klenk H.-P."/>
        </authorList>
    </citation>
    <scope>NUCLEOTIDE SEQUENCE [LARGE SCALE GENOMIC DNA]</scope>
    <source>
        <strain evidence="5 6">DSM 45886</strain>
    </source>
</reference>
<evidence type="ECO:0000313" key="6">
    <source>
        <dbReference type="Proteomes" id="UP000578819"/>
    </source>
</evidence>
<dbReference type="PANTHER" id="PTHR43685:SF2">
    <property type="entry name" value="GLYCOSYLTRANSFERASE 2-LIKE DOMAIN-CONTAINING PROTEIN"/>
    <property type="match status" value="1"/>
</dbReference>
<gene>
    <name evidence="5" type="ORF">FHR38_000723</name>
</gene>
<dbReference type="EMBL" id="JACHJW010000001">
    <property type="protein sequence ID" value="MBB4956990.1"/>
    <property type="molecule type" value="Genomic_DNA"/>
</dbReference>
<proteinExistence type="predicted"/>
<dbReference type="AlphaFoldDB" id="A0A7W7WMN0"/>
<dbReference type="Proteomes" id="UP000578819">
    <property type="component" value="Unassembled WGS sequence"/>
</dbReference>
<dbReference type="SUPFAM" id="SSF53448">
    <property type="entry name" value="Nucleotide-diphospho-sugar transferases"/>
    <property type="match status" value="1"/>
</dbReference>
<dbReference type="InterPro" id="IPR029044">
    <property type="entry name" value="Nucleotide-diphossugar_trans"/>
</dbReference>
<comment type="caution">
    <text evidence="5">The sequence shown here is derived from an EMBL/GenBank/DDBJ whole genome shotgun (WGS) entry which is preliminary data.</text>
</comment>
<accession>A0A7W7WMN0</accession>
<dbReference type="RefSeq" id="WP_184532714.1">
    <property type="nucleotide sequence ID" value="NZ_JACHJW010000001.1"/>
</dbReference>
<organism evidence="5 6">
    <name type="scientific">Micromonospora polyrhachis</name>
    <dbReference type="NCBI Taxonomy" id="1282883"/>
    <lineage>
        <taxon>Bacteria</taxon>
        <taxon>Bacillati</taxon>
        <taxon>Actinomycetota</taxon>
        <taxon>Actinomycetes</taxon>
        <taxon>Micromonosporales</taxon>
        <taxon>Micromonosporaceae</taxon>
        <taxon>Micromonospora</taxon>
    </lineage>
</organism>
<protein>
    <submittedName>
        <fullName evidence="5">Glycosyltransferase involved in cell wall biosynthesis</fullName>
    </submittedName>
</protein>
<feature type="region of interest" description="Disordered" evidence="2">
    <location>
        <begin position="1"/>
        <end position="20"/>
    </location>
</feature>
<evidence type="ECO:0000313" key="5">
    <source>
        <dbReference type="EMBL" id="MBB4956990.1"/>
    </source>
</evidence>
<dbReference type="InterPro" id="IPR001173">
    <property type="entry name" value="Glyco_trans_2-like"/>
</dbReference>
<evidence type="ECO:0000256" key="2">
    <source>
        <dbReference type="SAM" id="MobiDB-lite"/>
    </source>
</evidence>
<keyword evidence="6" id="KW-1185">Reference proteome</keyword>
<dbReference type="Pfam" id="PF02709">
    <property type="entry name" value="Glyco_transf_7C"/>
    <property type="match status" value="1"/>
</dbReference>
<feature type="domain" description="Galactosyltransferase C-terminal" evidence="4">
    <location>
        <begin position="199"/>
        <end position="234"/>
    </location>
</feature>
<keyword evidence="1 5" id="KW-0808">Transferase</keyword>